<comment type="caution">
    <text evidence="3">The sequence shown here is derived from an EMBL/GenBank/DDBJ whole genome shotgun (WGS) entry which is preliminary data.</text>
</comment>
<keyword evidence="2" id="KW-0472">Membrane</keyword>
<accession>A0ABD2QNT5</accession>
<evidence type="ECO:0000313" key="4">
    <source>
        <dbReference type="Proteomes" id="UP001626550"/>
    </source>
</evidence>
<dbReference type="AlphaFoldDB" id="A0ABD2QNT5"/>
<name>A0ABD2QNT5_9PLAT</name>
<feature type="compositionally biased region" description="Low complexity" evidence="1">
    <location>
        <begin position="175"/>
        <end position="188"/>
    </location>
</feature>
<evidence type="ECO:0000256" key="1">
    <source>
        <dbReference type="SAM" id="MobiDB-lite"/>
    </source>
</evidence>
<proteinExistence type="predicted"/>
<keyword evidence="2" id="KW-0812">Transmembrane</keyword>
<feature type="region of interest" description="Disordered" evidence="1">
    <location>
        <begin position="157"/>
        <end position="203"/>
    </location>
</feature>
<keyword evidence="4" id="KW-1185">Reference proteome</keyword>
<dbReference type="Proteomes" id="UP001626550">
    <property type="component" value="Unassembled WGS sequence"/>
</dbReference>
<evidence type="ECO:0000313" key="3">
    <source>
        <dbReference type="EMBL" id="KAL3321194.1"/>
    </source>
</evidence>
<protein>
    <submittedName>
        <fullName evidence="3">Uncharacterized protein</fullName>
    </submittedName>
</protein>
<dbReference type="EMBL" id="JBJKFK010000006">
    <property type="protein sequence ID" value="KAL3321194.1"/>
    <property type="molecule type" value="Genomic_DNA"/>
</dbReference>
<gene>
    <name evidence="3" type="ORF">Ciccas_000114</name>
</gene>
<feature type="transmembrane region" description="Helical" evidence="2">
    <location>
        <begin position="12"/>
        <end position="31"/>
    </location>
</feature>
<keyword evidence="2" id="KW-1133">Transmembrane helix</keyword>
<evidence type="ECO:0000256" key="2">
    <source>
        <dbReference type="SAM" id="Phobius"/>
    </source>
</evidence>
<sequence>MNSNDNSFVYILAPLALGLVLTGCSVACCCWRRYKKRKYVEDIREKYIITKVGELEGPGWSEVRKKNKFFKRKEKPRFTGFYGDDIPFDPSMQHRFEEDEKQSHYSLPQYGQYQNDGPQMGGSIISDHNDYYGRTNGHHQPSHEGSLVDEYINQNHPRYPAKRNNRDYSKRYQASDGGFSGSDLGSQSRNPLMSSPPLYLNEQRHDGSMISNASYGRQQHYPNYPTRQGY</sequence>
<feature type="region of interest" description="Disordered" evidence="1">
    <location>
        <begin position="116"/>
        <end position="145"/>
    </location>
</feature>
<organism evidence="3 4">
    <name type="scientific">Cichlidogyrus casuarinus</name>
    <dbReference type="NCBI Taxonomy" id="1844966"/>
    <lineage>
        <taxon>Eukaryota</taxon>
        <taxon>Metazoa</taxon>
        <taxon>Spiralia</taxon>
        <taxon>Lophotrochozoa</taxon>
        <taxon>Platyhelminthes</taxon>
        <taxon>Monogenea</taxon>
        <taxon>Monopisthocotylea</taxon>
        <taxon>Dactylogyridea</taxon>
        <taxon>Ancyrocephalidae</taxon>
        <taxon>Cichlidogyrus</taxon>
    </lineage>
</organism>
<reference evidence="3 4" key="1">
    <citation type="submission" date="2024-11" db="EMBL/GenBank/DDBJ databases">
        <title>Adaptive evolution of stress response genes in parasites aligns with host niche diversity.</title>
        <authorList>
            <person name="Hahn C."/>
            <person name="Resl P."/>
        </authorList>
    </citation>
    <scope>NUCLEOTIDE SEQUENCE [LARGE SCALE GENOMIC DNA]</scope>
    <source>
        <strain evidence="3">EGGRZ-B1_66</strain>
        <tissue evidence="3">Body</tissue>
    </source>
</reference>